<sequence length="206" mass="21869">MVLPRLLRQSNGSAVVFLSVGIVPLLIALGLILAAPHSALAAPCDPQISGFGPTSSPDTVDALHSNGVYGGVASSAPTPSGYVVFDNNGNIPFGAYGTWSAAHMPNANYLGWRNLQSYDPSNCSALCNMTSTCRSFNMFYQRSPTLEPSWNASSSCYNPPSTVEIMCTLWNTNITVSAIEINFGWARGGFNVAIVASKFYNKKGTS</sequence>
<dbReference type="Proteomes" id="UP001265746">
    <property type="component" value="Unassembled WGS sequence"/>
</dbReference>
<keyword evidence="2" id="KW-1185">Reference proteome</keyword>
<dbReference type="PANTHER" id="PTHR36578">
    <property type="entry name" value="CHROMOSOME 15, WHOLE GENOME SHOTGUN SEQUENCE"/>
    <property type="match status" value="1"/>
</dbReference>
<comment type="caution">
    <text evidence="1">The sequence shown here is derived from an EMBL/GenBank/DDBJ whole genome shotgun (WGS) entry which is preliminary data.</text>
</comment>
<name>A0AAD9S906_PHOAM</name>
<accession>A0AAD9S906</accession>
<dbReference type="AlphaFoldDB" id="A0AAD9S906"/>
<proteinExistence type="predicted"/>
<dbReference type="EMBL" id="JAUJFL010000005">
    <property type="protein sequence ID" value="KAK2602533.1"/>
    <property type="molecule type" value="Genomic_DNA"/>
</dbReference>
<dbReference type="PANTHER" id="PTHR36578:SF1">
    <property type="entry name" value="APPLE DOMAIN-CONTAINING PROTEIN"/>
    <property type="match status" value="1"/>
</dbReference>
<organism evidence="1 2">
    <name type="scientific">Phomopsis amygdali</name>
    <name type="common">Fusicoccum amygdali</name>
    <dbReference type="NCBI Taxonomy" id="1214568"/>
    <lineage>
        <taxon>Eukaryota</taxon>
        <taxon>Fungi</taxon>
        <taxon>Dikarya</taxon>
        <taxon>Ascomycota</taxon>
        <taxon>Pezizomycotina</taxon>
        <taxon>Sordariomycetes</taxon>
        <taxon>Sordariomycetidae</taxon>
        <taxon>Diaporthales</taxon>
        <taxon>Diaporthaceae</taxon>
        <taxon>Diaporthe</taxon>
    </lineage>
</organism>
<protein>
    <submittedName>
        <fullName evidence="1">Uncharacterized protein</fullName>
    </submittedName>
</protein>
<gene>
    <name evidence="1" type="ORF">N8I77_009054</name>
</gene>
<evidence type="ECO:0000313" key="1">
    <source>
        <dbReference type="EMBL" id="KAK2602533.1"/>
    </source>
</evidence>
<evidence type="ECO:0000313" key="2">
    <source>
        <dbReference type="Proteomes" id="UP001265746"/>
    </source>
</evidence>
<reference evidence="1" key="1">
    <citation type="submission" date="2023-06" db="EMBL/GenBank/DDBJ databases">
        <authorList>
            <person name="Noh H."/>
        </authorList>
    </citation>
    <scope>NUCLEOTIDE SEQUENCE</scope>
    <source>
        <strain evidence="1">DUCC20226</strain>
    </source>
</reference>